<dbReference type="EMBL" id="JABWDY010013924">
    <property type="protein sequence ID" value="KAF5197982.1"/>
    <property type="molecule type" value="Genomic_DNA"/>
</dbReference>
<dbReference type="InterPro" id="IPR026960">
    <property type="entry name" value="RVT-Znf"/>
</dbReference>
<keyword evidence="3" id="KW-1185">Reference proteome</keyword>
<evidence type="ECO:0000313" key="3">
    <source>
        <dbReference type="Proteomes" id="UP000554482"/>
    </source>
</evidence>
<accession>A0A7J6WPC1</accession>
<comment type="caution">
    <text evidence="2">The sequence shown here is derived from an EMBL/GenBank/DDBJ whole genome shotgun (WGS) entry which is preliminary data.</text>
</comment>
<sequence>MYLEKDLVVWTPTSSGEFSTKSAYRAFNHILNKVVWHSLVWGKFVIPKYSFTFWQLFSGSIQTVDRLRQKGIPAANGCVLCGNQRESFLHLFFECRYSSKVWQGIKNI</sequence>
<dbReference type="AlphaFoldDB" id="A0A7J6WPC1"/>
<reference evidence="2 3" key="1">
    <citation type="submission" date="2020-06" db="EMBL/GenBank/DDBJ databases">
        <title>Transcriptomic and genomic resources for Thalictrum thalictroides and T. hernandezii: Facilitating candidate gene discovery in an emerging model plant lineage.</title>
        <authorList>
            <person name="Arias T."/>
            <person name="Riano-Pachon D.M."/>
            <person name="Di Stilio V.S."/>
        </authorList>
    </citation>
    <scope>NUCLEOTIDE SEQUENCE [LARGE SCALE GENOMIC DNA]</scope>
    <source>
        <strain evidence="3">cv. WT478/WT964</strain>
        <tissue evidence="2">Leaves</tissue>
    </source>
</reference>
<evidence type="ECO:0000313" key="2">
    <source>
        <dbReference type="EMBL" id="KAF5197982.1"/>
    </source>
</evidence>
<feature type="domain" description="Reverse transcriptase zinc-binding" evidence="1">
    <location>
        <begin position="18"/>
        <end position="102"/>
    </location>
</feature>
<dbReference type="Proteomes" id="UP000554482">
    <property type="component" value="Unassembled WGS sequence"/>
</dbReference>
<dbReference type="Pfam" id="PF13966">
    <property type="entry name" value="zf-RVT"/>
    <property type="match status" value="1"/>
</dbReference>
<organism evidence="2 3">
    <name type="scientific">Thalictrum thalictroides</name>
    <name type="common">Rue-anemone</name>
    <name type="synonym">Anemone thalictroides</name>
    <dbReference type="NCBI Taxonomy" id="46969"/>
    <lineage>
        <taxon>Eukaryota</taxon>
        <taxon>Viridiplantae</taxon>
        <taxon>Streptophyta</taxon>
        <taxon>Embryophyta</taxon>
        <taxon>Tracheophyta</taxon>
        <taxon>Spermatophyta</taxon>
        <taxon>Magnoliopsida</taxon>
        <taxon>Ranunculales</taxon>
        <taxon>Ranunculaceae</taxon>
        <taxon>Thalictroideae</taxon>
        <taxon>Thalictrum</taxon>
    </lineage>
</organism>
<protein>
    <recommendedName>
        <fullName evidence="1">Reverse transcriptase zinc-binding domain-containing protein</fullName>
    </recommendedName>
</protein>
<evidence type="ECO:0000259" key="1">
    <source>
        <dbReference type="Pfam" id="PF13966"/>
    </source>
</evidence>
<gene>
    <name evidence="2" type="ORF">FRX31_012431</name>
</gene>
<name>A0A7J6WPC1_THATH</name>
<proteinExistence type="predicted"/>
<dbReference type="OrthoDB" id="1743286at2759"/>